<dbReference type="InterPro" id="IPR006969">
    <property type="entry name" value="Stig-like"/>
</dbReference>
<reference evidence="4 5" key="1">
    <citation type="submission" date="2021-07" db="EMBL/GenBank/DDBJ databases">
        <title>The Aristolochia fimbriata genome: insights into angiosperm evolution, floral development and chemical biosynthesis.</title>
        <authorList>
            <person name="Jiao Y."/>
        </authorList>
    </citation>
    <scope>NUCLEOTIDE SEQUENCE [LARGE SCALE GENOMIC DNA]</scope>
    <source>
        <strain evidence="4">IBCAS-2021</strain>
        <tissue evidence="4">Leaf</tissue>
    </source>
</reference>
<dbReference type="PANTHER" id="PTHR33227:SF6">
    <property type="entry name" value="PROTEIN GRIM REAPER"/>
    <property type="match status" value="1"/>
</dbReference>
<evidence type="ECO:0000256" key="3">
    <source>
        <dbReference type="SAM" id="SignalP"/>
    </source>
</evidence>
<name>A0AAV7EI45_ARIFI</name>
<dbReference type="Pfam" id="PF04885">
    <property type="entry name" value="Stig1"/>
    <property type="match status" value="1"/>
</dbReference>
<comment type="caution">
    <text evidence="4">The sequence shown here is derived from an EMBL/GenBank/DDBJ whole genome shotgun (WGS) entry which is preliminary data.</text>
</comment>
<protein>
    <submittedName>
        <fullName evidence="4">Uncharacterized protein</fullName>
    </submittedName>
</protein>
<feature type="signal peptide" evidence="3">
    <location>
        <begin position="1"/>
        <end position="26"/>
    </location>
</feature>
<evidence type="ECO:0000256" key="1">
    <source>
        <dbReference type="ARBA" id="ARBA00006010"/>
    </source>
</evidence>
<accession>A0AAV7EI45</accession>
<keyword evidence="5" id="KW-1185">Reference proteome</keyword>
<dbReference type="AlphaFoldDB" id="A0AAV7EI45"/>
<comment type="similarity">
    <text evidence="1">Belongs to the STIG1 family.</text>
</comment>
<evidence type="ECO:0000313" key="5">
    <source>
        <dbReference type="Proteomes" id="UP000825729"/>
    </source>
</evidence>
<dbReference type="EMBL" id="JAINDJ010000005">
    <property type="protein sequence ID" value="KAG9448116.1"/>
    <property type="molecule type" value="Genomic_DNA"/>
</dbReference>
<keyword evidence="2 3" id="KW-0732">Signal</keyword>
<evidence type="ECO:0000256" key="2">
    <source>
        <dbReference type="ARBA" id="ARBA00022729"/>
    </source>
</evidence>
<feature type="chain" id="PRO_5043686733" evidence="3">
    <location>
        <begin position="27"/>
        <end position="153"/>
    </location>
</feature>
<proteinExistence type="inferred from homology"/>
<evidence type="ECO:0000313" key="4">
    <source>
        <dbReference type="EMBL" id="KAG9448116.1"/>
    </source>
</evidence>
<sequence>MAFLKLVTILSMLLIPLVLIPYSGFAQDPEEDEEYVLDNPQLLGLNVRSAAAGRFAVRKLRKGAHCNAGSNNNVCPGVSVNNGTGLLQCCKTHCRNILRDRNNCGGCGRKCSFGQLCCAGVCTNIAYNVDHCGKCNRKCPLGVRCEYGTCGYA</sequence>
<dbReference type="PANTHER" id="PTHR33227">
    <property type="entry name" value="STIGMA-SPECIFIC STIG1-LIKE PROTEIN 3"/>
    <property type="match status" value="1"/>
</dbReference>
<gene>
    <name evidence="4" type="ORF">H6P81_014244</name>
</gene>
<dbReference type="Proteomes" id="UP000825729">
    <property type="component" value="Unassembled WGS sequence"/>
</dbReference>
<organism evidence="4 5">
    <name type="scientific">Aristolochia fimbriata</name>
    <name type="common">White veined hardy Dutchman's pipe vine</name>
    <dbReference type="NCBI Taxonomy" id="158543"/>
    <lineage>
        <taxon>Eukaryota</taxon>
        <taxon>Viridiplantae</taxon>
        <taxon>Streptophyta</taxon>
        <taxon>Embryophyta</taxon>
        <taxon>Tracheophyta</taxon>
        <taxon>Spermatophyta</taxon>
        <taxon>Magnoliopsida</taxon>
        <taxon>Magnoliidae</taxon>
        <taxon>Piperales</taxon>
        <taxon>Aristolochiaceae</taxon>
        <taxon>Aristolochia</taxon>
    </lineage>
</organism>